<accession>A0A926ZFA7</accession>
<feature type="compositionally biased region" description="Basic and acidic residues" evidence="2">
    <location>
        <begin position="49"/>
        <end position="59"/>
    </location>
</feature>
<dbReference type="SUPFAM" id="SSF52540">
    <property type="entry name" value="P-loop containing nucleoside triphosphate hydrolases"/>
    <property type="match status" value="1"/>
</dbReference>
<dbReference type="NCBIfam" id="TIGR01420">
    <property type="entry name" value="pilT_fam"/>
    <property type="match status" value="1"/>
</dbReference>
<dbReference type="RefSeq" id="WP_190463620.1">
    <property type="nucleotide sequence ID" value="NZ_JACJPW010000013.1"/>
</dbReference>
<dbReference type="InterPro" id="IPR006321">
    <property type="entry name" value="PilT/PilU"/>
</dbReference>
<dbReference type="PROSITE" id="PS00662">
    <property type="entry name" value="T2SP_E"/>
    <property type="match status" value="1"/>
</dbReference>
<proteinExistence type="inferred from homology"/>
<dbReference type="AlphaFoldDB" id="A0A926ZFA7"/>
<protein>
    <submittedName>
        <fullName evidence="4">PilT/PilU family type 4a pilus ATPase</fullName>
    </submittedName>
</protein>
<keyword evidence="5" id="KW-1185">Reference proteome</keyword>
<feature type="compositionally biased region" description="Polar residues" evidence="2">
    <location>
        <begin position="65"/>
        <end position="74"/>
    </location>
</feature>
<evidence type="ECO:0000256" key="2">
    <source>
        <dbReference type="SAM" id="MobiDB-lite"/>
    </source>
</evidence>
<dbReference type="Gene3D" id="3.40.50.300">
    <property type="entry name" value="P-loop containing nucleotide triphosphate hydrolases"/>
    <property type="match status" value="1"/>
</dbReference>
<dbReference type="CDD" id="cd01131">
    <property type="entry name" value="PilT"/>
    <property type="match status" value="1"/>
</dbReference>
<evidence type="ECO:0000313" key="4">
    <source>
        <dbReference type="EMBL" id="MBD2180923.1"/>
    </source>
</evidence>
<dbReference type="PANTHER" id="PTHR30486">
    <property type="entry name" value="TWITCHING MOTILITY PROTEIN PILT"/>
    <property type="match status" value="1"/>
</dbReference>
<dbReference type="Proteomes" id="UP000641646">
    <property type="component" value="Unassembled WGS sequence"/>
</dbReference>
<feature type="compositionally biased region" description="Polar residues" evidence="2">
    <location>
        <begin position="1"/>
        <end position="10"/>
    </location>
</feature>
<gene>
    <name evidence="4" type="ORF">H6G03_07370</name>
</gene>
<feature type="region of interest" description="Disordered" evidence="2">
    <location>
        <begin position="454"/>
        <end position="474"/>
    </location>
</feature>
<dbReference type="GO" id="GO:0016887">
    <property type="term" value="F:ATP hydrolysis activity"/>
    <property type="evidence" value="ECO:0007669"/>
    <property type="project" value="InterPro"/>
</dbReference>
<dbReference type="Pfam" id="PF00437">
    <property type="entry name" value="T2SSE"/>
    <property type="match status" value="1"/>
</dbReference>
<comment type="caution">
    <text evidence="4">The sequence shown here is derived from an EMBL/GenBank/DDBJ whole genome shotgun (WGS) entry which is preliminary data.</text>
</comment>
<organism evidence="4 5">
    <name type="scientific">Aerosakkonema funiforme FACHB-1375</name>
    <dbReference type="NCBI Taxonomy" id="2949571"/>
    <lineage>
        <taxon>Bacteria</taxon>
        <taxon>Bacillati</taxon>
        <taxon>Cyanobacteriota</taxon>
        <taxon>Cyanophyceae</taxon>
        <taxon>Oscillatoriophycideae</taxon>
        <taxon>Aerosakkonematales</taxon>
        <taxon>Aerosakkonemataceae</taxon>
        <taxon>Aerosakkonema</taxon>
    </lineage>
</organism>
<dbReference type="InterPro" id="IPR001482">
    <property type="entry name" value="T2SS/T4SS_dom"/>
</dbReference>
<evidence type="ECO:0000256" key="1">
    <source>
        <dbReference type="ARBA" id="ARBA00006611"/>
    </source>
</evidence>
<dbReference type="GO" id="GO:0005524">
    <property type="term" value="F:ATP binding"/>
    <property type="evidence" value="ECO:0007669"/>
    <property type="project" value="InterPro"/>
</dbReference>
<evidence type="ECO:0000259" key="3">
    <source>
        <dbReference type="PROSITE" id="PS00662"/>
    </source>
</evidence>
<dbReference type="InterPro" id="IPR050921">
    <property type="entry name" value="T4SS_GSP_E_ATPase"/>
</dbReference>
<name>A0A926ZFA7_9CYAN</name>
<evidence type="ECO:0000313" key="5">
    <source>
        <dbReference type="Proteomes" id="UP000641646"/>
    </source>
</evidence>
<dbReference type="InterPro" id="IPR003593">
    <property type="entry name" value="AAA+_ATPase"/>
</dbReference>
<dbReference type="Gene3D" id="3.30.450.90">
    <property type="match status" value="1"/>
</dbReference>
<dbReference type="EMBL" id="JACJPW010000013">
    <property type="protein sequence ID" value="MBD2180923.1"/>
    <property type="molecule type" value="Genomic_DNA"/>
</dbReference>
<sequence>MSTTSGNLLENSKDKPPIPPSQIQGVKTSRARFQEPHEPTAADNIQDATRQKTRLEGSDRPPAGQEQNTTKQTTQAQGSNPPVPPPGQGQPAQARNAANVLPSIERMVKHAHSQQVSDIHIRVGEVPRYRIRGQMVPLGNHDKVTPELFEHYLSETVTPAQRQRFAETKELDTALYYPGVVRCRVNCFETLLGGAMVLRLIPLDVPSIDSLGLPPILKEIVQRPQGLILVTGPTGSGKSTSLAAMIRYMNETLAKHIITIEDPIEFVHASHKCLVSQREVGLHTHEFHDALRAALREDPDAILIGEMRDRVTVDIALKAAQTGHLVFGTLHTRNALNAVNRLLGIYNPDEQPSMRIQIADSLVAVVAQILLQTTDGRRTAAHEILINTPAMQDFLMKGNEEEAYHLIENGIDEGMQVLNQALCELVLMGKISGDEAVKASSDVGDLRRRVRNEGVDPARASREFSSHDTGYRPL</sequence>
<reference evidence="4" key="2">
    <citation type="submission" date="2020-08" db="EMBL/GenBank/DDBJ databases">
        <authorList>
            <person name="Chen M."/>
            <person name="Teng W."/>
            <person name="Zhao L."/>
            <person name="Hu C."/>
            <person name="Zhou Y."/>
            <person name="Han B."/>
            <person name="Song L."/>
            <person name="Shu W."/>
        </authorList>
    </citation>
    <scope>NUCLEOTIDE SEQUENCE</scope>
    <source>
        <strain evidence="4">FACHB-1375</strain>
    </source>
</reference>
<dbReference type="InterPro" id="IPR027417">
    <property type="entry name" value="P-loop_NTPase"/>
</dbReference>
<reference evidence="4" key="1">
    <citation type="journal article" date="2015" name="ISME J.">
        <title>Draft Genome Sequence of Streptomyces incarnatus NRRL8089, which Produces the Nucleoside Antibiotic Sinefungin.</title>
        <authorList>
            <person name="Oshima K."/>
            <person name="Hattori M."/>
            <person name="Shimizu H."/>
            <person name="Fukuda K."/>
            <person name="Nemoto M."/>
            <person name="Inagaki K."/>
            <person name="Tamura T."/>
        </authorList>
    </citation>
    <scope>NUCLEOTIDE SEQUENCE</scope>
    <source>
        <strain evidence="4">FACHB-1375</strain>
    </source>
</reference>
<feature type="domain" description="Bacterial type II secretion system protein E" evidence="3">
    <location>
        <begin position="295"/>
        <end position="309"/>
    </location>
</feature>
<feature type="region of interest" description="Disordered" evidence="2">
    <location>
        <begin position="1"/>
        <end position="95"/>
    </location>
</feature>
<comment type="similarity">
    <text evidence="1">Belongs to the GSP E family.</text>
</comment>
<dbReference type="SMART" id="SM00382">
    <property type="entry name" value="AAA"/>
    <property type="match status" value="1"/>
</dbReference>